<comment type="similarity">
    <text evidence="1 6">Belongs to the peptidase S14 family.</text>
</comment>
<protein>
    <recommendedName>
        <fullName evidence="6">ATP-dependent Clp protease proteolytic subunit</fullName>
    </recommendedName>
</protein>
<evidence type="ECO:0000256" key="6">
    <source>
        <dbReference type="RuleBase" id="RU003567"/>
    </source>
</evidence>
<dbReference type="EMBL" id="CP014060">
    <property type="protein sequence ID" value="AMG39978.2"/>
    <property type="molecule type" value="Genomic_DNA"/>
</dbReference>
<keyword evidence="4" id="KW-0378">Hydrolase</keyword>
<dbReference type="SUPFAM" id="SSF52096">
    <property type="entry name" value="ClpP/crotonase"/>
    <property type="match status" value="1"/>
</dbReference>
<gene>
    <name evidence="8" type="ORF">AL504_30710</name>
</gene>
<feature type="compositionally biased region" description="Pro residues" evidence="7">
    <location>
        <begin position="256"/>
        <end position="268"/>
    </location>
</feature>
<evidence type="ECO:0000313" key="8">
    <source>
        <dbReference type="EMBL" id="AMG39978.2"/>
    </source>
</evidence>
<dbReference type="PANTHER" id="PTHR10381:SF70">
    <property type="entry name" value="ATP-DEPENDENT CLP PROTEASE PROTEOLYTIC SUBUNIT"/>
    <property type="match status" value="1"/>
</dbReference>
<evidence type="ECO:0000256" key="1">
    <source>
        <dbReference type="ARBA" id="ARBA00007039"/>
    </source>
</evidence>
<dbReference type="PANTHER" id="PTHR10381">
    <property type="entry name" value="ATP-DEPENDENT CLP PROTEASE PROTEOLYTIC SUBUNIT"/>
    <property type="match status" value="1"/>
</dbReference>
<evidence type="ECO:0000256" key="4">
    <source>
        <dbReference type="ARBA" id="ARBA00022801"/>
    </source>
</evidence>
<dbReference type="Gene3D" id="3.90.226.10">
    <property type="entry name" value="2-enoyl-CoA Hydratase, Chain A, domain 1"/>
    <property type="match status" value="1"/>
</dbReference>
<dbReference type="GO" id="GO:0004176">
    <property type="term" value="F:ATP-dependent peptidase activity"/>
    <property type="evidence" value="ECO:0007669"/>
    <property type="project" value="InterPro"/>
</dbReference>
<evidence type="ECO:0000256" key="2">
    <source>
        <dbReference type="ARBA" id="ARBA00022490"/>
    </source>
</evidence>
<dbReference type="InterPro" id="IPR001907">
    <property type="entry name" value="ClpP"/>
</dbReference>
<dbReference type="Pfam" id="PF00574">
    <property type="entry name" value="CLP_protease"/>
    <property type="match status" value="1"/>
</dbReference>
<name>A0A109XYK5_ALCXX</name>
<organism evidence="8 9">
    <name type="scientific">Alcaligenes xylosoxydans xylosoxydans</name>
    <name type="common">Achromobacter xylosoxidans</name>
    <dbReference type="NCBI Taxonomy" id="85698"/>
    <lineage>
        <taxon>Bacteria</taxon>
        <taxon>Pseudomonadati</taxon>
        <taxon>Pseudomonadota</taxon>
        <taxon>Betaproteobacteria</taxon>
        <taxon>Burkholderiales</taxon>
        <taxon>Alcaligenaceae</taxon>
        <taxon>Achromobacter</taxon>
    </lineage>
</organism>
<dbReference type="Proteomes" id="UP000060602">
    <property type="component" value="Chromosome"/>
</dbReference>
<evidence type="ECO:0000313" key="9">
    <source>
        <dbReference type="Proteomes" id="UP000060602"/>
    </source>
</evidence>
<feature type="compositionally biased region" description="Low complexity" evidence="7">
    <location>
        <begin position="269"/>
        <end position="285"/>
    </location>
</feature>
<dbReference type="AlphaFoldDB" id="A0A109XYK5"/>
<evidence type="ECO:0000256" key="7">
    <source>
        <dbReference type="SAM" id="MobiDB-lite"/>
    </source>
</evidence>
<dbReference type="GO" id="GO:0051117">
    <property type="term" value="F:ATPase binding"/>
    <property type="evidence" value="ECO:0007669"/>
    <property type="project" value="TreeGrafter"/>
</dbReference>
<feature type="region of interest" description="Disordered" evidence="7">
    <location>
        <begin position="250"/>
        <end position="285"/>
    </location>
</feature>
<dbReference type="CDD" id="cd07016">
    <property type="entry name" value="S14_ClpP_1"/>
    <property type="match status" value="1"/>
</dbReference>
<dbReference type="GO" id="GO:0009368">
    <property type="term" value="C:endopeptidase Clp complex"/>
    <property type="evidence" value="ECO:0007669"/>
    <property type="project" value="TreeGrafter"/>
</dbReference>
<dbReference type="PRINTS" id="PR00127">
    <property type="entry name" value="CLPPROTEASEP"/>
</dbReference>
<dbReference type="InterPro" id="IPR023562">
    <property type="entry name" value="ClpP/TepA"/>
</dbReference>
<dbReference type="GO" id="GO:0006515">
    <property type="term" value="P:protein quality control for misfolded or incompletely synthesized proteins"/>
    <property type="evidence" value="ECO:0007669"/>
    <property type="project" value="TreeGrafter"/>
</dbReference>
<dbReference type="InterPro" id="IPR029045">
    <property type="entry name" value="ClpP/crotonase-like_dom_sf"/>
</dbReference>
<accession>A0A109XYK5</accession>
<keyword evidence="3 8" id="KW-0645">Protease</keyword>
<reference evidence="9" key="1">
    <citation type="submission" date="2015-12" db="EMBL/GenBank/DDBJ databases">
        <title>FDA dAtabase for Regulatory Grade micrObial Sequences (FDA-ARGOS): Supporting development and validation of Infectious Disease Dx tests.</title>
        <authorList>
            <person name="Case J."/>
            <person name="Tallon L."/>
            <person name="Sadzewicz L."/>
            <person name="Sengamalay N."/>
            <person name="Ott S."/>
            <person name="Godinez A."/>
            <person name="Nagaraj S."/>
            <person name="Nadendla S."/>
            <person name="Sichtig H."/>
        </authorList>
    </citation>
    <scope>NUCLEOTIDE SEQUENCE [LARGE SCALE GENOMIC DNA]</scope>
    <source>
        <strain evidence="9">FDAARGOS_147</strain>
    </source>
</reference>
<keyword evidence="5" id="KW-0720">Serine protease</keyword>
<dbReference type="GO" id="GO:0004252">
    <property type="term" value="F:serine-type endopeptidase activity"/>
    <property type="evidence" value="ECO:0007669"/>
    <property type="project" value="InterPro"/>
</dbReference>
<evidence type="ECO:0000256" key="5">
    <source>
        <dbReference type="ARBA" id="ARBA00022825"/>
    </source>
</evidence>
<sequence>MLGGRCLTATRDGRRRRARLSRRATWNSRNNYRYGAIMAKKLWYTITAKAQADKPLVEIRIYDEISFWGTTAAAFVAELDAAAAGGADILVSLNSPGGDVFDALTIYNALRRYAGRVTTRVDGVAASAASLIAMAGDQLIMPDNAQLMIHNAWTLAGGTAEDLRATADMMDRIRDGVVAAYSRKSGLAADKIVEMMDSTTWMSAIEAQALGFCDLIEDPVRLQMSSELAAEVLRKHKNLPAEVAAMLDQQDAATPSPAPEPVVVPPEPAANQPVAAPTAPATQPQVNATQPTAVVAHVYAACRAAGVAHLSEGVLLSSGLTSIEQADARIAQAAEIAGVCLAAKMADKAAEFVAAGLSVDQARARLFDAVTAASGLAIDNTQRPDATPAKAVPTLSITNFYEARAAARRRAS</sequence>
<keyword evidence="2" id="KW-0963">Cytoplasm</keyword>
<dbReference type="NCBIfam" id="NF045542">
    <property type="entry name" value="Clp_rel_HeadMat"/>
    <property type="match status" value="1"/>
</dbReference>
<proteinExistence type="inferred from homology"/>
<evidence type="ECO:0000256" key="3">
    <source>
        <dbReference type="ARBA" id="ARBA00022670"/>
    </source>
</evidence>